<dbReference type="Proteomes" id="UP000232722">
    <property type="component" value="Unassembled WGS sequence"/>
</dbReference>
<reference evidence="1 2" key="2">
    <citation type="submission" date="2017-09" db="EMBL/GenBank/DDBJ databases">
        <title>Extensive intraspecific genome diversity in a model arbuscular mycorrhizal fungus.</title>
        <authorList>
            <person name="Chen E.C."/>
            <person name="Morin E."/>
            <person name="Beaudet D."/>
            <person name="Noel J."/>
            <person name="Ndikumana S."/>
            <person name="Charron P."/>
            <person name="St-Onge C."/>
            <person name="Giorgi J."/>
            <person name="Grigoriev I.V."/>
            <person name="Roux C."/>
            <person name="Martin F.M."/>
            <person name="Corradi N."/>
        </authorList>
    </citation>
    <scope>NUCLEOTIDE SEQUENCE [LARGE SCALE GENOMIC DNA]</scope>
    <source>
        <strain evidence="1 2">A5</strain>
    </source>
</reference>
<proteinExistence type="predicted"/>
<dbReference type="AlphaFoldDB" id="A0A2N0PGK9"/>
<protein>
    <submittedName>
        <fullName evidence="1">Uncharacterized protein</fullName>
    </submittedName>
</protein>
<evidence type="ECO:0000313" key="2">
    <source>
        <dbReference type="Proteomes" id="UP000232722"/>
    </source>
</evidence>
<organism evidence="1 2">
    <name type="scientific">Rhizophagus irregularis</name>
    <dbReference type="NCBI Taxonomy" id="588596"/>
    <lineage>
        <taxon>Eukaryota</taxon>
        <taxon>Fungi</taxon>
        <taxon>Fungi incertae sedis</taxon>
        <taxon>Mucoromycota</taxon>
        <taxon>Glomeromycotina</taxon>
        <taxon>Glomeromycetes</taxon>
        <taxon>Glomerales</taxon>
        <taxon>Glomeraceae</taxon>
        <taxon>Rhizophagus</taxon>
    </lineage>
</organism>
<dbReference type="EMBL" id="LLXJ01000816">
    <property type="protein sequence ID" value="PKC05961.1"/>
    <property type="molecule type" value="Genomic_DNA"/>
</dbReference>
<reference evidence="1 2" key="1">
    <citation type="submission" date="2016-04" db="EMBL/GenBank/DDBJ databases">
        <title>Genome analyses suggest a sexual origin of heterokaryosis in a supposedly ancient asexual fungus.</title>
        <authorList>
            <person name="Ropars J."/>
            <person name="Sedzielewska K."/>
            <person name="Noel J."/>
            <person name="Charron P."/>
            <person name="Farinelli L."/>
            <person name="Marton T."/>
            <person name="Kruger M."/>
            <person name="Pelin A."/>
            <person name="Brachmann A."/>
            <person name="Corradi N."/>
        </authorList>
    </citation>
    <scope>NUCLEOTIDE SEQUENCE [LARGE SCALE GENOMIC DNA]</scope>
    <source>
        <strain evidence="1 2">A5</strain>
    </source>
</reference>
<accession>A0A2N0PGK9</accession>
<dbReference type="VEuPathDB" id="FungiDB:RhiirA1_458655"/>
<dbReference type="VEuPathDB" id="FungiDB:FUN_005459"/>
<evidence type="ECO:0000313" key="1">
    <source>
        <dbReference type="EMBL" id="PKC05961.1"/>
    </source>
</evidence>
<name>A0A2N0PGK9_9GLOM</name>
<sequence length="66" mass="7097">MATIQDVMTSIAPLLAQIPQYERVASFSDAMKVTVLSGKMEGRFISPNPFNNGAGNPVNTPALFQI</sequence>
<gene>
    <name evidence="1" type="ORF">RhiirA5_420219</name>
</gene>
<comment type="caution">
    <text evidence="1">The sequence shown here is derived from an EMBL/GenBank/DDBJ whole genome shotgun (WGS) entry which is preliminary data.</text>
</comment>